<dbReference type="Proteomes" id="UP000003706">
    <property type="component" value="Unassembled WGS sequence"/>
</dbReference>
<proteinExistence type="inferred from homology"/>
<evidence type="ECO:0000313" key="2">
    <source>
        <dbReference type="EMBL" id="EHP84696.1"/>
    </source>
</evidence>
<organism evidence="2 3">
    <name type="scientific">Methanotorris formicicus Mc-S-70</name>
    <dbReference type="NCBI Taxonomy" id="647171"/>
    <lineage>
        <taxon>Archaea</taxon>
        <taxon>Methanobacteriati</taxon>
        <taxon>Methanobacteriota</taxon>
        <taxon>Methanomada group</taxon>
        <taxon>Methanococci</taxon>
        <taxon>Methanococcales</taxon>
        <taxon>Methanocaldococcaceae</taxon>
        <taxon>Methanotorris</taxon>
    </lineage>
</organism>
<accession>H1L0L2</accession>
<dbReference type="NCBIfam" id="NF002122">
    <property type="entry name" value="PRK00962.1"/>
    <property type="match status" value="1"/>
</dbReference>
<dbReference type="STRING" id="647171.MetfoDRAFT_1586"/>
<dbReference type="RefSeq" id="WP_007045012.1">
    <property type="nucleotide sequence ID" value="NZ_AGJL01000047.1"/>
</dbReference>
<keyword evidence="3" id="KW-1185">Reference proteome</keyword>
<sequence>MIDKISVATAECFTHAKIGITIHKAASGYEDFEFKEIFDREGLKIIRNVRVLASMFIPSVYAAEKLLNIKLPEPDYSYAYAKAYTEKNDLKVAYLMAKGLKDILNCNIAIGTTAGVGRGGICILTDKNKYTFTTDVCGNLLKHENILERQRNGIEKGLRKFIDVLKDEYVNE</sequence>
<protein>
    <recommendedName>
        <fullName evidence="1">UPF0254 protein MetfoDRAFT_1586</fullName>
    </recommendedName>
</protein>
<gene>
    <name evidence="2" type="ORF">MetfoDRAFT_1586</name>
</gene>
<dbReference type="Pfam" id="PF06787">
    <property type="entry name" value="HcgF"/>
    <property type="match status" value="1"/>
</dbReference>
<evidence type="ECO:0000256" key="1">
    <source>
        <dbReference type="HAMAP-Rule" id="MF_00673"/>
    </source>
</evidence>
<dbReference type="EMBL" id="AGJL01000047">
    <property type="protein sequence ID" value="EHP84696.1"/>
    <property type="molecule type" value="Genomic_DNA"/>
</dbReference>
<dbReference type="HAMAP" id="MF_00673">
    <property type="entry name" value="UPF0254"/>
    <property type="match status" value="1"/>
</dbReference>
<comment type="similarity">
    <text evidence="1">Belongs to the UPF0254 family.</text>
</comment>
<dbReference type="AlphaFoldDB" id="H1L0L2"/>
<dbReference type="PATRIC" id="fig|647171.4.peg.1544"/>
<name>H1L0L2_9EURY</name>
<dbReference type="InterPro" id="IPR009625">
    <property type="entry name" value="HcgF"/>
</dbReference>
<comment type="caution">
    <text evidence="2">The sequence shown here is derived from an EMBL/GenBank/DDBJ whole genome shotgun (WGS) entry which is preliminary data.</text>
</comment>
<evidence type="ECO:0000313" key="3">
    <source>
        <dbReference type="Proteomes" id="UP000003706"/>
    </source>
</evidence>
<reference evidence="2 3" key="1">
    <citation type="submission" date="2011-09" db="EMBL/GenBank/DDBJ databases">
        <title>The draft genome of Methanotorris formicicus Mc-S-70.</title>
        <authorList>
            <consortium name="US DOE Joint Genome Institute (JGI-PGF)"/>
            <person name="Lucas S."/>
            <person name="Han J."/>
            <person name="Lapidus A."/>
            <person name="Cheng J.-F."/>
            <person name="Goodwin L."/>
            <person name="Pitluck S."/>
            <person name="Peters L."/>
            <person name="Land M.L."/>
            <person name="Hauser L."/>
            <person name="Sieprawska-Lupa M."/>
            <person name="Takai K."/>
            <person name="Miyazaki J."/>
            <person name="Whitman W."/>
            <person name="Woyke T.J."/>
        </authorList>
    </citation>
    <scope>NUCLEOTIDE SEQUENCE [LARGE SCALE GENOMIC DNA]</scope>
    <source>
        <strain evidence="2 3">Mc-S-70</strain>
    </source>
</reference>
<dbReference type="OrthoDB" id="59686at2157"/>